<dbReference type="EMBL" id="GG745353">
    <property type="protein sequence ID" value="KNE67511.1"/>
    <property type="molecule type" value="Genomic_DNA"/>
</dbReference>
<dbReference type="VEuPathDB" id="FungiDB:AMAG_11969"/>
<dbReference type="Proteomes" id="UP000054350">
    <property type="component" value="Unassembled WGS sequence"/>
</dbReference>
<feature type="region of interest" description="Disordered" evidence="1">
    <location>
        <begin position="51"/>
        <end position="117"/>
    </location>
</feature>
<sequence>MGTGPCRPKFRRRCSSSKLAHSSWSRGNGSSILTRLERSEVPRDCRRNLCQRRRRAHPGRPRVARAAQGTCSRSSTARPPTTCSATARKSDCGRRSYRSSFCGKRSRRCSGSTRNPT</sequence>
<evidence type="ECO:0000313" key="3">
    <source>
        <dbReference type="Proteomes" id="UP000054350"/>
    </source>
</evidence>
<name>A0A0L0SYE3_ALLM3</name>
<feature type="compositionally biased region" description="Basic residues" evidence="1">
    <location>
        <begin position="51"/>
        <end position="63"/>
    </location>
</feature>
<reference evidence="3" key="2">
    <citation type="submission" date="2009-11" db="EMBL/GenBank/DDBJ databases">
        <title>The Genome Sequence of Allomyces macrogynus strain ATCC 38327.</title>
        <authorList>
            <consortium name="The Broad Institute Genome Sequencing Platform"/>
            <person name="Russ C."/>
            <person name="Cuomo C."/>
            <person name="Shea T."/>
            <person name="Young S.K."/>
            <person name="Zeng Q."/>
            <person name="Koehrsen M."/>
            <person name="Haas B."/>
            <person name="Borodovsky M."/>
            <person name="Guigo R."/>
            <person name="Alvarado L."/>
            <person name="Berlin A."/>
            <person name="Borenstein D."/>
            <person name="Chen Z."/>
            <person name="Engels R."/>
            <person name="Freedman E."/>
            <person name="Gellesch M."/>
            <person name="Goldberg J."/>
            <person name="Griggs A."/>
            <person name="Gujja S."/>
            <person name="Heiman D."/>
            <person name="Hepburn T."/>
            <person name="Howarth C."/>
            <person name="Jen D."/>
            <person name="Larson L."/>
            <person name="Lewis B."/>
            <person name="Mehta T."/>
            <person name="Park D."/>
            <person name="Pearson M."/>
            <person name="Roberts A."/>
            <person name="Saif S."/>
            <person name="Shenoy N."/>
            <person name="Sisk P."/>
            <person name="Stolte C."/>
            <person name="Sykes S."/>
            <person name="Walk T."/>
            <person name="White J."/>
            <person name="Yandava C."/>
            <person name="Burger G."/>
            <person name="Gray M.W."/>
            <person name="Holland P.W.H."/>
            <person name="King N."/>
            <person name="Lang F.B.F."/>
            <person name="Roger A.J."/>
            <person name="Ruiz-Trillo I."/>
            <person name="Lander E."/>
            <person name="Nusbaum C."/>
        </authorList>
    </citation>
    <scope>NUCLEOTIDE SEQUENCE [LARGE SCALE GENOMIC DNA]</scope>
    <source>
        <strain evidence="3">ATCC 38327</strain>
    </source>
</reference>
<evidence type="ECO:0000313" key="2">
    <source>
        <dbReference type="EMBL" id="KNE67511.1"/>
    </source>
</evidence>
<dbReference type="AlphaFoldDB" id="A0A0L0SYE3"/>
<protein>
    <submittedName>
        <fullName evidence="2">Uncharacterized protein</fullName>
    </submittedName>
</protein>
<keyword evidence="3" id="KW-1185">Reference proteome</keyword>
<gene>
    <name evidence="2" type="ORF">AMAG_11969</name>
</gene>
<evidence type="ECO:0000256" key="1">
    <source>
        <dbReference type="SAM" id="MobiDB-lite"/>
    </source>
</evidence>
<proteinExistence type="predicted"/>
<reference evidence="2 3" key="1">
    <citation type="submission" date="2009-11" db="EMBL/GenBank/DDBJ databases">
        <title>Annotation of Allomyces macrogynus ATCC 38327.</title>
        <authorList>
            <consortium name="The Broad Institute Genome Sequencing Platform"/>
            <person name="Russ C."/>
            <person name="Cuomo C."/>
            <person name="Burger G."/>
            <person name="Gray M.W."/>
            <person name="Holland P.W.H."/>
            <person name="King N."/>
            <person name="Lang F.B.F."/>
            <person name="Roger A.J."/>
            <person name="Ruiz-Trillo I."/>
            <person name="Young S.K."/>
            <person name="Zeng Q."/>
            <person name="Gargeya S."/>
            <person name="Fitzgerald M."/>
            <person name="Haas B."/>
            <person name="Abouelleil A."/>
            <person name="Alvarado L."/>
            <person name="Arachchi H.M."/>
            <person name="Berlin A."/>
            <person name="Chapman S.B."/>
            <person name="Gearin G."/>
            <person name="Goldberg J."/>
            <person name="Griggs A."/>
            <person name="Gujja S."/>
            <person name="Hansen M."/>
            <person name="Heiman D."/>
            <person name="Howarth C."/>
            <person name="Larimer J."/>
            <person name="Lui A."/>
            <person name="MacDonald P.J.P."/>
            <person name="McCowen C."/>
            <person name="Montmayeur A."/>
            <person name="Murphy C."/>
            <person name="Neiman D."/>
            <person name="Pearson M."/>
            <person name="Priest M."/>
            <person name="Roberts A."/>
            <person name="Saif S."/>
            <person name="Shea T."/>
            <person name="Sisk P."/>
            <person name="Stolte C."/>
            <person name="Sykes S."/>
            <person name="Wortman J."/>
            <person name="Nusbaum C."/>
            <person name="Birren B."/>
        </authorList>
    </citation>
    <scope>NUCLEOTIDE SEQUENCE [LARGE SCALE GENOMIC DNA]</scope>
    <source>
        <strain evidence="2 3">ATCC 38327</strain>
    </source>
</reference>
<organism evidence="2 3">
    <name type="scientific">Allomyces macrogynus (strain ATCC 38327)</name>
    <name type="common">Allomyces javanicus var. macrogynus</name>
    <dbReference type="NCBI Taxonomy" id="578462"/>
    <lineage>
        <taxon>Eukaryota</taxon>
        <taxon>Fungi</taxon>
        <taxon>Fungi incertae sedis</taxon>
        <taxon>Blastocladiomycota</taxon>
        <taxon>Blastocladiomycetes</taxon>
        <taxon>Blastocladiales</taxon>
        <taxon>Blastocladiaceae</taxon>
        <taxon>Allomyces</taxon>
    </lineage>
</organism>
<feature type="compositionally biased region" description="Polar residues" evidence="1">
    <location>
        <begin position="69"/>
        <end position="87"/>
    </location>
</feature>
<accession>A0A0L0SYE3</accession>